<dbReference type="PANTHER" id="PTHR45947">
    <property type="entry name" value="SULFOQUINOVOSYL TRANSFERASE SQD2"/>
    <property type="match status" value="1"/>
</dbReference>
<dbReference type="EMBL" id="JASKYM010000002">
    <property type="protein sequence ID" value="MDK2562968.1"/>
    <property type="molecule type" value="Genomic_DNA"/>
</dbReference>
<evidence type="ECO:0000259" key="2">
    <source>
        <dbReference type="Pfam" id="PF13439"/>
    </source>
</evidence>
<dbReference type="CDD" id="cd03801">
    <property type="entry name" value="GT4_PimA-like"/>
    <property type="match status" value="1"/>
</dbReference>
<feature type="domain" description="Glycosyl transferase family 1" evidence="1">
    <location>
        <begin position="193"/>
        <end position="344"/>
    </location>
</feature>
<dbReference type="InterPro" id="IPR001296">
    <property type="entry name" value="Glyco_trans_1"/>
</dbReference>
<evidence type="ECO:0000313" key="3">
    <source>
        <dbReference type="EMBL" id="MDK2562968.1"/>
    </source>
</evidence>
<name>A0ABT7E7Q7_9FIRM</name>
<gene>
    <name evidence="3" type="ORF">QOZ84_05380</name>
</gene>
<dbReference type="InterPro" id="IPR050194">
    <property type="entry name" value="Glycosyltransferase_grp1"/>
</dbReference>
<proteinExistence type="predicted"/>
<comment type="caution">
    <text evidence="3">The sequence shown here is derived from an EMBL/GenBank/DDBJ whole genome shotgun (WGS) entry which is preliminary data.</text>
</comment>
<organism evidence="3 4">
    <name type="scientific">Romboutsia sedimentorum</name>
    <dbReference type="NCBI Taxonomy" id="1368474"/>
    <lineage>
        <taxon>Bacteria</taxon>
        <taxon>Bacillati</taxon>
        <taxon>Bacillota</taxon>
        <taxon>Clostridia</taxon>
        <taxon>Peptostreptococcales</taxon>
        <taxon>Peptostreptococcaceae</taxon>
        <taxon>Romboutsia</taxon>
    </lineage>
</organism>
<dbReference type="InterPro" id="IPR028098">
    <property type="entry name" value="Glyco_trans_4-like_N"/>
</dbReference>
<dbReference type="Pfam" id="PF00534">
    <property type="entry name" value="Glycos_transf_1"/>
    <property type="match status" value="1"/>
</dbReference>
<dbReference type="EC" id="2.4.-.-" evidence="3"/>
<keyword evidence="3" id="KW-0808">Transferase</keyword>
<keyword evidence="4" id="KW-1185">Reference proteome</keyword>
<feature type="domain" description="Glycosyltransferase subfamily 4-like N-terminal" evidence="2">
    <location>
        <begin position="17"/>
        <end position="184"/>
    </location>
</feature>
<evidence type="ECO:0000313" key="4">
    <source>
        <dbReference type="Proteomes" id="UP001301012"/>
    </source>
</evidence>
<keyword evidence="3" id="KW-0328">Glycosyltransferase</keyword>
<protein>
    <submittedName>
        <fullName evidence="3">Glycosyltransferase family 4 protein</fullName>
        <ecNumber evidence="3">2.4.-.-</ecNumber>
    </submittedName>
</protein>
<dbReference type="GO" id="GO:0016757">
    <property type="term" value="F:glycosyltransferase activity"/>
    <property type="evidence" value="ECO:0007669"/>
    <property type="project" value="UniProtKB-KW"/>
</dbReference>
<sequence>MKVLHICSYYITSKLYRNLVENLEKEGIYNDVYIPVCSESLMNKFAGVNNEKTNYIYSKCFNKFDRVSFRLKNKKIYDDLKTKIDFEGVDVVHAHSLFVNGYAAYKLKKEKNIDYIVAVRNTDANVFFKKMIHLRKIGVEIMKNAKQVIFISSKYKSSVIENYVPKEFQEMIYEKSVVIPNGIDKFWFDNLDMNDKVFNDKKIKLIYVGKLDKNKNLYTSINVVKKLNDLGYEASLDIVGDGELMNDITKLVDEQYKDIVVLHGFMNKEQILDLYRKSDIFIMPSKYETFGLVYIEAISQGLPVIYTKNQGFDGYFKEGEVGYSVEYDDVDEISKKVIDIINKPVWKFEQLKPEIEKSFVWKNIAKEYVNIYSKK</sequence>
<dbReference type="Gene3D" id="3.40.50.2000">
    <property type="entry name" value="Glycogen Phosphorylase B"/>
    <property type="match status" value="2"/>
</dbReference>
<evidence type="ECO:0000259" key="1">
    <source>
        <dbReference type="Pfam" id="PF00534"/>
    </source>
</evidence>
<accession>A0ABT7E7Q7</accession>
<dbReference type="PANTHER" id="PTHR45947:SF3">
    <property type="entry name" value="SULFOQUINOVOSYL TRANSFERASE SQD2"/>
    <property type="match status" value="1"/>
</dbReference>
<dbReference type="SUPFAM" id="SSF53756">
    <property type="entry name" value="UDP-Glycosyltransferase/glycogen phosphorylase"/>
    <property type="match status" value="1"/>
</dbReference>
<reference evidence="3 4" key="1">
    <citation type="submission" date="2023-05" db="EMBL/GenBank/DDBJ databases">
        <title>Rombocin, a short stable natural nisin variant, displays selective antimicrobial activity against Listeria monocytogenes and employs dual mode of action to kill target bacterial strains.</title>
        <authorList>
            <person name="Wambui J."/>
            <person name="Stephan R."/>
            <person name="Kuipers O.P."/>
        </authorList>
    </citation>
    <scope>NUCLEOTIDE SEQUENCE [LARGE SCALE GENOMIC DNA]</scope>
    <source>
        <strain evidence="3 4">RC002</strain>
    </source>
</reference>
<dbReference type="RefSeq" id="WP_284131938.1">
    <property type="nucleotide sequence ID" value="NZ_JASKYM010000002.1"/>
</dbReference>
<dbReference type="Proteomes" id="UP001301012">
    <property type="component" value="Unassembled WGS sequence"/>
</dbReference>
<dbReference type="Pfam" id="PF13439">
    <property type="entry name" value="Glyco_transf_4"/>
    <property type="match status" value="1"/>
</dbReference>